<comment type="caution">
    <text evidence="1">The sequence shown here is derived from an EMBL/GenBank/DDBJ whole genome shotgun (WGS) entry which is preliminary data.</text>
</comment>
<name>A0A8H8CVF7_AJECA</name>
<protein>
    <submittedName>
        <fullName evidence="1">Uncharacterized protein</fullName>
    </submittedName>
</protein>
<gene>
    <name evidence="1" type="ORF">I7I52_08547</name>
</gene>
<dbReference type="Proteomes" id="UP000670092">
    <property type="component" value="Unassembled WGS sequence"/>
</dbReference>
<dbReference type="EMBL" id="JAEVHI010000005">
    <property type="protein sequence ID" value="KAG5291272.1"/>
    <property type="molecule type" value="Genomic_DNA"/>
</dbReference>
<organism evidence="1 2">
    <name type="scientific">Ajellomyces capsulatus</name>
    <name type="common">Darling's disease fungus</name>
    <name type="synonym">Histoplasma capsulatum</name>
    <dbReference type="NCBI Taxonomy" id="5037"/>
    <lineage>
        <taxon>Eukaryota</taxon>
        <taxon>Fungi</taxon>
        <taxon>Dikarya</taxon>
        <taxon>Ascomycota</taxon>
        <taxon>Pezizomycotina</taxon>
        <taxon>Eurotiomycetes</taxon>
        <taxon>Eurotiomycetidae</taxon>
        <taxon>Onygenales</taxon>
        <taxon>Ajellomycetaceae</taxon>
        <taxon>Histoplasma</taxon>
    </lineage>
</organism>
<dbReference type="VEuPathDB" id="FungiDB:I7I52_08547"/>
<dbReference type="AlphaFoldDB" id="A0A8H8CVF7"/>
<sequence>MKTVTESILVHEIICNCTASTLSVEVLLIKYPAPSRAVSNVGNKFNQSTKRGGESERWK</sequence>
<proteinExistence type="predicted"/>
<accession>A0A8H8CVF7</accession>
<reference evidence="1 2" key="1">
    <citation type="submission" date="2021-01" db="EMBL/GenBank/DDBJ databases">
        <title>Chromosome-level genome assembly of a human fungal pathogen reveals clustering of transcriptionally co-regulated genes.</title>
        <authorList>
            <person name="Voorhies M."/>
            <person name="Cohen S."/>
            <person name="Shea T.P."/>
            <person name="Petrus S."/>
            <person name="Munoz J.F."/>
            <person name="Poplawski S."/>
            <person name="Goldman W.E."/>
            <person name="Michael T."/>
            <person name="Cuomo C.A."/>
            <person name="Sil A."/>
            <person name="Beyhan S."/>
        </authorList>
    </citation>
    <scope>NUCLEOTIDE SEQUENCE [LARGE SCALE GENOMIC DNA]</scope>
    <source>
        <strain evidence="1 2">G184AR</strain>
    </source>
</reference>
<evidence type="ECO:0000313" key="1">
    <source>
        <dbReference type="EMBL" id="KAG5291272.1"/>
    </source>
</evidence>
<evidence type="ECO:0000313" key="2">
    <source>
        <dbReference type="Proteomes" id="UP000670092"/>
    </source>
</evidence>